<comment type="catalytic activity">
    <reaction evidence="1">
        <text>an S-substituted glutathione + H2O = an S-substituted L-cysteinylglycine + L-glutamate</text>
        <dbReference type="Rhea" id="RHEA:59468"/>
        <dbReference type="ChEBI" id="CHEBI:15377"/>
        <dbReference type="ChEBI" id="CHEBI:29985"/>
        <dbReference type="ChEBI" id="CHEBI:90779"/>
        <dbReference type="ChEBI" id="CHEBI:143103"/>
        <dbReference type="EC" id="3.4.19.13"/>
    </reaction>
</comment>
<dbReference type="GO" id="GO:0006751">
    <property type="term" value="P:glutathione catabolic process"/>
    <property type="evidence" value="ECO:0007669"/>
    <property type="project" value="InterPro"/>
</dbReference>
<accession>A0A3B9IR81</accession>
<dbReference type="PANTHER" id="PTHR11686">
    <property type="entry name" value="GAMMA GLUTAMYL TRANSPEPTIDASE"/>
    <property type="match status" value="1"/>
</dbReference>
<dbReference type="GO" id="GO:0103068">
    <property type="term" value="F:leukotriene C4 gamma-glutamyl transferase activity"/>
    <property type="evidence" value="ECO:0007669"/>
    <property type="project" value="UniProtKB-EC"/>
</dbReference>
<reference evidence="4 5" key="1">
    <citation type="journal article" date="2018" name="Nat. Biotechnol.">
        <title>A standardized bacterial taxonomy based on genome phylogeny substantially revises the tree of life.</title>
        <authorList>
            <person name="Parks D.H."/>
            <person name="Chuvochina M."/>
            <person name="Waite D.W."/>
            <person name="Rinke C."/>
            <person name="Skarshewski A."/>
            <person name="Chaumeil P.A."/>
            <person name="Hugenholtz P."/>
        </authorList>
    </citation>
    <scope>NUCLEOTIDE SEQUENCE [LARGE SCALE GENOMIC DNA]</scope>
    <source>
        <strain evidence="4">UBA8739</strain>
    </source>
</reference>
<organism evidence="4 5">
    <name type="scientific">Tistrella mobilis</name>
    <dbReference type="NCBI Taxonomy" id="171437"/>
    <lineage>
        <taxon>Bacteria</taxon>
        <taxon>Pseudomonadati</taxon>
        <taxon>Pseudomonadota</taxon>
        <taxon>Alphaproteobacteria</taxon>
        <taxon>Geminicoccales</taxon>
        <taxon>Geminicoccaceae</taxon>
        <taxon>Tistrella</taxon>
    </lineage>
</organism>
<proteinExistence type="predicted"/>
<evidence type="ECO:0000313" key="5">
    <source>
        <dbReference type="Proteomes" id="UP000257706"/>
    </source>
</evidence>
<sequence>MSLAVLAGCGPRVEVGQVDAVTGFIGLIAADEPRSALVGRDILSAGGSAVDAAVAMAFTQTVTLPSRVGLGGGGACVVYKAQSRRTKPKEAEPPRAYAFMPQAAVPGETVAVPGFARGLFTMHADYGVLRLPQLVSPAEQLARFGVQVSPAFAADLGAYREVISASPTLARSFGNLAQGSMMTRPDLASSLGSLRTEGPGTLYAGPLGRRMIEDFAQAGVTLRAEELRAYQPAKGDALTRSLGNFDMVTIPGTGGAAALDALSTVRTGTALPVAGHDAVQSGILAIDQYGQAVACTFTQGAPFGTGRMGDDTGIIAARPLDPAATASGAAVLAVNTNIYKPYMAATATGEGAVPAMSRLIGSFYGGEPLDDSLAAAATAGADIGAAACANGIPSDDQRCNALVSPSSPGLAIR</sequence>
<dbReference type="InterPro" id="IPR029055">
    <property type="entry name" value="Ntn_hydrolases_N"/>
</dbReference>
<dbReference type="InterPro" id="IPR000101">
    <property type="entry name" value="GGT_peptidase"/>
</dbReference>
<gene>
    <name evidence="4" type="ORF">DCK97_22960</name>
</gene>
<comment type="caution">
    <text evidence="4">The sequence shown here is derived from an EMBL/GenBank/DDBJ whole genome shotgun (WGS) entry which is preliminary data.</text>
</comment>
<comment type="catalytic activity">
    <reaction evidence="2">
        <text>glutathione + H2O = L-cysteinylglycine + L-glutamate</text>
        <dbReference type="Rhea" id="RHEA:28807"/>
        <dbReference type="ChEBI" id="CHEBI:15377"/>
        <dbReference type="ChEBI" id="CHEBI:29985"/>
        <dbReference type="ChEBI" id="CHEBI:57925"/>
        <dbReference type="ChEBI" id="CHEBI:61694"/>
        <dbReference type="EC" id="3.4.19.13"/>
    </reaction>
</comment>
<evidence type="ECO:0000256" key="2">
    <source>
        <dbReference type="ARBA" id="ARBA00001089"/>
    </source>
</evidence>
<dbReference type="AlphaFoldDB" id="A0A3B9IR81"/>
<protein>
    <submittedName>
        <fullName evidence="4">Gamma-glutamyltranspeptidase</fullName>
    </submittedName>
</protein>
<dbReference type="Pfam" id="PF01019">
    <property type="entry name" value="G_glu_transpept"/>
    <property type="match status" value="1"/>
</dbReference>
<comment type="catalytic activity">
    <reaction evidence="3">
        <text>an N-terminal (5-L-glutamyl)-[peptide] + an alpha-amino acid = 5-L-glutamyl amino acid + an N-terminal L-alpha-aminoacyl-[peptide]</text>
        <dbReference type="Rhea" id="RHEA:23904"/>
        <dbReference type="Rhea" id="RHEA-COMP:9780"/>
        <dbReference type="Rhea" id="RHEA-COMP:9795"/>
        <dbReference type="ChEBI" id="CHEBI:77644"/>
        <dbReference type="ChEBI" id="CHEBI:78597"/>
        <dbReference type="ChEBI" id="CHEBI:78599"/>
        <dbReference type="ChEBI" id="CHEBI:78608"/>
        <dbReference type="EC" id="2.3.2.2"/>
    </reaction>
</comment>
<dbReference type="SUPFAM" id="SSF56235">
    <property type="entry name" value="N-terminal nucleophile aminohydrolases (Ntn hydrolases)"/>
    <property type="match status" value="1"/>
</dbReference>
<dbReference type="Proteomes" id="UP000257706">
    <property type="component" value="Unassembled WGS sequence"/>
</dbReference>
<dbReference type="GO" id="GO:0005886">
    <property type="term" value="C:plasma membrane"/>
    <property type="evidence" value="ECO:0007669"/>
    <property type="project" value="TreeGrafter"/>
</dbReference>
<evidence type="ECO:0000256" key="1">
    <source>
        <dbReference type="ARBA" id="ARBA00001049"/>
    </source>
</evidence>
<dbReference type="EMBL" id="DMAI01000375">
    <property type="protein sequence ID" value="HAE50276.1"/>
    <property type="molecule type" value="Genomic_DNA"/>
</dbReference>
<name>A0A3B9IR81_9PROT</name>
<dbReference type="PANTHER" id="PTHR11686:SF9">
    <property type="entry name" value="RE13973P"/>
    <property type="match status" value="1"/>
</dbReference>
<dbReference type="PRINTS" id="PR01210">
    <property type="entry name" value="GGTRANSPTASE"/>
</dbReference>
<evidence type="ECO:0000313" key="4">
    <source>
        <dbReference type="EMBL" id="HAE50276.1"/>
    </source>
</evidence>
<dbReference type="GO" id="GO:0036374">
    <property type="term" value="F:glutathione hydrolase activity"/>
    <property type="evidence" value="ECO:0007669"/>
    <property type="project" value="UniProtKB-EC"/>
</dbReference>
<evidence type="ECO:0000256" key="3">
    <source>
        <dbReference type="ARBA" id="ARBA00047417"/>
    </source>
</evidence>